<keyword evidence="1" id="KW-0472">Membrane</keyword>
<evidence type="ECO:0000256" key="1">
    <source>
        <dbReference type="SAM" id="Phobius"/>
    </source>
</evidence>
<name>A0A285T9D8_9FIRM</name>
<feature type="transmembrane region" description="Helical" evidence="1">
    <location>
        <begin position="97"/>
        <end position="117"/>
    </location>
</feature>
<reference evidence="2 3" key="1">
    <citation type="submission" date="2017-08" db="EMBL/GenBank/DDBJ databases">
        <authorList>
            <person name="de Groot N.N."/>
        </authorList>
    </citation>
    <scope>NUCLEOTIDE SEQUENCE [LARGE SCALE GENOMIC DNA]</scope>
    <source>
        <strain evidence="2 3">DSM 9787</strain>
    </source>
</reference>
<gene>
    <name evidence="2" type="ORF">SAMN02910411_0364</name>
</gene>
<keyword evidence="1" id="KW-0812">Transmembrane</keyword>
<accession>A0A285T9D8</accession>
<dbReference type="RefSeq" id="WP_097077150.1">
    <property type="nucleotide sequence ID" value="NZ_OBMR01000014.1"/>
</dbReference>
<sequence length="127" mass="13195">MFQNVISNVKNLVLEQKIKPAVAVAICLTSTIMTTLSPAMCEINGNSSMQNFLKLLFSLLIFVGIILIIAGAVSLIRVVMSVASGETAQPGTIGRGAGLLVGGIVLCASKALVKAIIGVDPTTMTFM</sequence>
<dbReference type="EMBL" id="OBMR01000014">
    <property type="protein sequence ID" value="SOC16313.1"/>
    <property type="molecule type" value="Genomic_DNA"/>
</dbReference>
<feature type="transmembrane region" description="Helical" evidence="1">
    <location>
        <begin position="21"/>
        <end position="40"/>
    </location>
</feature>
<evidence type="ECO:0000313" key="2">
    <source>
        <dbReference type="EMBL" id="SOC16313.1"/>
    </source>
</evidence>
<keyword evidence="1" id="KW-1133">Transmembrane helix</keyword>
<dbReference type="AlphaFoldDB" id="A0A285T9D8"/>
<evidence type="ECO:0000313" key="3">
    <source>
        <dbReference type="Proteomes" id="UP000219563"/>
    </source>
</evidence>
<feature type="transmembrane region" description="Helical" evidence="1">
    <location>
        <begin position="52"/>
        <end position="76"/>
    </location>
</feature>
<proteinExistence type="predicted"/>
<protein>
    <submittedName>
        <fullName evidence="2">Uncharacterized protein</fullName>
    </submittedName>
</protein>
<organism evidence="2 3">
    <name type="scientific">Pseudobutyrivibrio ruminis DSM 9787</name>
    <dbReference type="NCBI Taxonomy" id="1123011"/>
    <lineage>
        <taxon>Bacteria</taxon>
        <taxon>Bacillati</taxon>
        <taxon>Bacillota</taxon>
        <taxon>Clostridia</taxon>
        <taxon>Lachnospirales</taxon>
        <taxon>Lachnospiraceae</taxon>
        <taxon>Pseudobutyrivibrio</taxon>
    </lineage>
</organism>
<dbReference type="Proteomes" id="UP000219563">
    <property type="component" value="Unassembled WGS sequence"/>
</dbReference>